<keyword evidence="4" id="KW-0597">Phosphoprotein</keyword>
<dbReference type="GO" id="GO:0003700">
    <property type="term" value="F:DNA-binding transcription factor activity"/>
    <property type="evidence" value="ECO:0007669"/>
    <property type="project" value="InterPro"/>
</dbReference>
<sequence length="539" mass="62047">MLERGMGMHQAILVDDDVAVLEFLKQLVPWGEMGFELAGAFTNAYDALGHCKEAVPDLIVTDIGMPGMDGLAFIRELQAKATKSRFVILSCHDEFLYAQQAVQLGVQDYVLKETLTLESMQELIGKAKRGIDDERRLKLQVDRLHDQAHKSQSARKEKWLRDLLSYPVSEDGKLFEQLQEFGLNAKQGHFIPVCCRIHRYHDAIIRYNNEEMVKFIAENAAEELLREEQNLMFVGYSSQTFFLLCACRKELVVNPFEKVVRISNVIQQAFSKYLKIELSVLVGEMVSGGSELKRQTAALLETDELFYSHKPVVLKYSEIQQRQASATEQDLFQHYSDVAERLNRLLIENNGGSESESVVDSFFSLVRSGKFPPSDVKQFVWKLALDMRLKLKFSRYFDKEKAQHDLGRMLNVSEVRDWLLLFMKEAVAEAEQISKKSKKTEIVDAQRYVQLQLHRKITLEEVADHLHLNPSYFSRLFKKESGENFIEYVTRLKMEKAKELLGESGHTVEKIALQLGYDNKSYFVKLFKQHYGTAPGRFV</sequence>
<dbReference type="Gene3D" id="3.40.50.2300">
    <property type="match status" value="1"/>
</dbReference>
<dbReference type="SUPFAM" id="SSF46689">
    <property type="entry name" value="Homeodomain-like"/>
    <property type="match status" value="2"/>
</dbReference>
<evidence type="ECO:0000259" key="6">
    <source>
        <dbReference type="PROSITE" id="PS50110"/>
    </source>
</evidence>
<dbReference type="InterPro" id="IPR020449">
    <property type="entry name" value="Tscrpt_reg_AraC-type_HTH"/>
</dbReference>
<keyword evidence="8" id="KW-1185">Reference proteome</keyword>
<proteinExistence type="predicted"/>
<dbReference type="PANTHER" id="PTHR43280">
    <property type="entry name" value="ARAC-FAMILY TRANSCRIPTIONAL REGULATOR"/>
    <property type="match status" value="1"/>
</dbReference>
<dbReference type="InterPro" id="IPR001789">
    <property type="entry name" value="Sig_transdc_resp-reg_receiver"/>
</dbReference>
<dbReference type="InterPro" id="IPR018062">
    <property type="entry name" value="HTH_AraC-typ_CS"/>
</dbReference>
<evidence type="ECO:0000256" key="4">
    <source>
        <dbReference type="PROSITE-ProRule" id="PRU00169"/>
    </source>
</evidence>
<keyword evidence="3" id="KW-0804">Transcription</keyword>
<dbReference type="GO" id="GO:0000160">
    <property type="term" value="P:phosphorelay signal transduction system"/>
    <property type="evidence" value="ECO:0007669"/>
    <property type="project" value="InterPro"/>
</dbReference>
<evidence type="ECO:0000256" key="2">
    <source>
        <dbReference type="ARBA" id="ARBA00023125"/>
    </source>
</evidence>
<dbReference type="GO" id="GO:0043565">
    <property type="term" value="F:sequence-specific DNA binding"/>
    <property type="evidence" value="ECO:0007669"/>
    <property type="project" value="InterPro"/>
</dbReference>
<organism evidence="7 8">
    <name type="scientific">Cohnella endophytica</name>
    <dbReference type="NCBI Taxonomy" id="2419778"/>
    <lineage>
        <taxon>Bacteria</taxon>
        <taxon>Bacillati</taxon>
        <taxon>Bacillota</taxon>
        <taxon>Bacilli</taxon>
        <taxon>Bacillales</taxon>
        <taxon>Paenibacillaceae</taxon>
        <taxon>Cohnella</taxon>
    </lineage>
</organism>
<dbReference type="InterPro" id="IPR018060">
    <property type="entry name" value="HTH_AraC"/>
</dbReference>
<dbReference type="SMART" id="SM00342">
    <property type="entry name" value="HTH_ARAC"/>
    <property type="match status" value="1"/>
</dbReference>
<dbReference type="SUPFAM" id="SSF52172">
    <property type="entry name" value="CheY-like"/>
    <property type="match status" value="1"/>
</dbReference>
<evidence type="ECO:0000259" key="5">
    <source>
        <dbReference type="PROSITE" id="PS01124"/>
    </source>
</evidence>
<name>A0A494XTK4_9BACL</name>
<dbReference type="Pfam" id="PF12833">
    <property type="entry name" value="HTH_18"/>
    <property type="match status" value="1"/>
</dbReference>
<evidence type="ECO:0000313" key="8">
    <source>
        <dbReference type="Proteomes" id="UP000282076"/>
    </source>
</evidence>
<gene>
    <name evidence="7" type="ORF">D7Z26_11070</name>
</gene>
<dbReference type="CDD" id="cd17536">
    <property type="entry name" value="REC_YesN-like"/>
    <property type="match status" value="1"/>
</dbReference>
<keyword evidence="2" id="KW-0238">DNA-binding</keyword>
<dbReference type="EMBL" id="RBZM01000005">
    <property type="protein sequence ID" value="RKP53928.1"/>
    <property type="molecule type" value="Genomic_DNA"/>
</dbReference>
<evidence type="ECO:0000256" key="3">
    <source>
        <dbReference type="ARBA" id="ARBA00023163"/>
    </source>
</evidence>
<dbReference type="PROSITE" id="PS50110">
    <property type="entry name" value="RESPONSE_REGULATORY"/>
    <property type="match status" value="1"/>
</dbReference>
<dbReference type="PROSITE" id="PS01124">
    <property type="entry name" value="HTH_ARAC_FAMILY_2"/>
    <property type="match status" value="1"/>
</dbReference>
<dbReference type="PRINTS" id="PR00032">
    <property type="entry name" value="HTHARAC"/>
</dbReference>
<protein>
    <submittedName>
        <fullName evidence="7">Helix-turn-helix domain-containing protein</fullName>
    </submittedName>
</protein>
<dbReference type="InterPro" id="IPR011006">
    <property type="entry name" value="CheY-like_superfamily"/>
</dbReference>
<dbReference type="PROSITE" id="PS00041">
    <property type="entry name" value="HTH_ARAC_FAMILY_1"/>
    <property type="match status" value="1"/>
</dbReference>
<dbReference type="Proteomes" id="UP000282076">
    <property type="component" value="Unassembled WGS sequence"/>
</dbReference>
<keyword evidence="1" id="KW-0805">Transcription regulation</keyword>
<feature type="domain" description="HTH araC/xylS-type" evidence="5">
    <location>
        <begin position="443"/>
        <end position="539"/>
    </location>
</feature>
<dbReference type="InterPro" id="IPR009057">
    <property type="entry name" value="Homeodomain-like_sf"/>
</dbReference>
<dbReference type="SMART" id="SM00448">
    <property type="entry name" value="REC"/>
    <property type="match status" value="1"/>
</dbReference>
<comment type="caution">
    <text evidence="7">The sequence shown here is derived from an EMBL/GenBank/DDBJ whole genome shotgun (WGS) entry which is preliminary data.</text>
</comment>
<dbReference type="PANTHER" id="PTHR43280:SF10">
    <property type="entry name" value="REGULATORY PROTEIN POCR"/>
    <property type="match status" value="1"/>
</dbReference>
<evidence type="ECO:0000313" key="7">
    <source>
        <dbReference type="EMBL" id="RKP53928.1"/>
    </source>
</evidence>
<dbReference type="Pfam" id="PF00072">
    <property type="entry name" value="Response_reg"/>
    <property type="match status" value="1"/>
</dbReference>
<accession>A0A494XTK4</accession>
<feature type="modified residue" description="4-aspartylphosphate" evidence="4">
    <location>
        <position position="62"/>
    </location>
</feature>
<evidence type="ECO:0000256" key="1">
    <source>
        <dbReference type="ARBA" id="ARBA00023015"/>
    </source>
</evidence>
<feature type="domain" description="Response regulatory" evidence="6">
    <location>
        <begin position="10"/>
        <end position="127"/>
    </location>
</feature>
<dbReference type="AlphaFoldDB" id="A0A494XTK4"/>
<reference evidence="7 8" key="1">
    <citation type="submission" date="2018-10" db="EMBL/GenBank/DDBJ databases">
        <title>Cohnella sp. M2MS4P-1, whole genome shotgun sequence.</title>
        <authorList>
            <person name="Tuo L."/>
        </authorList>
    </citation>
    <scope>NUCLEOTIDE SEQUENCE [LARGE SCALE GENOMIC DNA]</scope>
    <source>
        <strain evidence="7 8">M2MS4P-1</strain>
    </source>
</reference>
<dbReference type="Gene3D" id="1.10.10.60">
    <property type="entry name" value="Homeodomain-like"/>
    <property type="match status" value="2"/>
</dbReference>